<dbReference type="Proteomes" id="UP000670776">
    <property type="component" value="Unassembled WGS sequence"/>
</dbReference>
<dbReference type="EMBL" id="JAGJCB010000016">
    <property type="protein sequence ID" value="MBP0905052.1"/>
    <property type="molecule type" value="Genomic_DNA"/>
</dbReference>
<dbReference type="Pfam" id="PF14588">
    <property type="entry name" value="YjgF_endoribonc"/>
    <property type="match status" value="1"/>
</dbReference>
<dbReference type="Gene3D" id="3.30.1330.40">
    <property type="entry name" value="RutC-like"/>
    <property type="match status" value="1"/>
</dbReference>
<evidence type="ECO:0000313" key="2">
    <source>
        <dbReference type="EMBL" id="MBP0905052.1"/>
    </source>
</evidence>
<proteinExistence type="predicted"/>
<dbReference type="PANTHER" id="PTHR43760">
    <property type="entry name" value="ENDORIBONUCLEASE-RELATED"/>
    <property type="match status" value="1"/>
</dbReference>
<organism evidence="2 3">
    <name type="scientific">Mariniflexile gromovii</name>
    <dbReference type="NCBI Taxonomy" id="362523"/>
    <lineage>
        <taxon>Bacteria</taxon>
        <taxon>Pseudomonadati</taxon>
        <taxon>Bacteroidota</taxon>
        <taxon>Flavobacteriia</taxon>
        <taxon>Flavobacteriales</taxon>
        <taxon>Flavobacteriaceae</taxon>
        <taxon>Mariniflexile</taxon>
    </lineage>
</organism>
<evidence type="ECO:0000259" key="1">
    <source>
        <dbReference type="Pfam" id="PF14588"/>
    </source>
</evidence>
<keyword evidence="3" id="KW-1185">Reference proteome</keyword>
<dbReference type="PANTHER" id="PTHR43760:SF1">
    <property type="entry name" value="ENDORIBONUCLEASE L-PSP_CHORISMATE MUTASE-LIKE DOMAIN-CONTAINING PROTEIN"/>
    <property type="match status" value="1"/>
</dbReference>
<dbReference type="InterPro" id="IPR013813">
    <property type="entry name" value="Endoribo_LPSP/chorism_mut-like"/>
</dbReference>
<name>A0ABS4BYD4_9FLAO</name>
<dbReference type="RefSeq" id="WP_209655936.1">
    <property type="nucleotide sequence ID" value="NZ_JAGJCB010000016.1"/>
</dbReference>
<comment type="caution">
    <text evidence="2">The sequence shown here is derived from an EMBL/GenBank/DDBJ whole genome shotgun (WGS) entry which is preliminary data.</text>
</comment>
<dbReference type="SUPFAM" id="SSF55298">
    <property type="entry name" value="YjgF-like"/>
    <property type="match status" value="1"/>
</dbReference>
<protein>
    <submittedName>
        <fullName evidence="2">RidA family protein</fullName>
    </submittedName>
</protein>
<evidence type="ECO:0000313" key="3">
    <source>
        <dbReference type="Proteomes" id="UP000670776"/>
    </source>
</evidence>
<feature type="domain" description="Endoribonuclease L-PSP/chorismate mutase-like" evidence="1">
    <location>
        <begin position="9"/>
        <end position="143"/>
    </location>
</feature>
<gene>
    <name evidence="2" type="ORF">J8H85_14525</name>
</gene>
<dbReference type="CDD" id="cd02199">
    <property type="entry name" value="YjgF_YER057c_UK114_like_1"/>
    <property type="match status" value="1"/>
</dbReference>
<accession>A0ABS4BYD4</accession>
<reference evidence="2 3" key="1">
    <citation type="submission" date="2021-04" db="EMBL/GenBank/DDBJ databases">
        <title>Mariniflexile gromovii gen. nov., sp. nov., a gliding bacterium isolated from the sea urchin Strongylocentrotus intermedius.</title>
        <authorList>
            <person name="Ko S."/>
            <person name="Le V."/>
            <person name="Ahn C.-Y."/>
            <person name="Oh H.-M."/>
        </authorList>
    </citation>
    <scope>NUCLEOTIDE SEQUENCE [LARGE SCALE GENOMIC DNA]</scope>
    <source>
        <strain evidence="2 3">KCTC 12570</strain>
    </source>
</reference>
<dbReference type="InterPro" id="IPR035959">
    <property type="entry name" value="RutC-like_sf"/>
</dbReference>
<sequence>MNESIKKKVADIGIQLPNIPEPGGNYKSVEIRGNVGYVAIQFPIHNGINCHQGKLGKELSTNDGYLAMRLCALNVLAQINQYVSYNKLEGLNHVFAYYRCSNEWDDGPLVVNGASDLFNEVLKDKGSHSRTLFGVCSLPRNFSVGLTATFTIL</sequence>